<dbReference type="EMBL" id="JACAZI010000019">
    <property type="protein sequence ID" value="KAF7339896.1"/>
    <property type="molecule type" value="Genomic_DNA"/>
</dbReference>
<dbReference type="PROSITE" id="PS50404">
    <property type="entry name" value="GST_NTER"/>
    <property type="match status" value="1"/>
</dbReference>
<evidence type="ECO:0000313" key="3">
    <source>
        <dbReference type="Proteomes" id="UP000620124"/>
    </source>
</evidence>
<comment type="caution">
    <text evidence="2">The sequence shown here is derived from an EMBL/GenBank/DDBJ whole genome shotgun (WGS) entry which is preliminary data.</text>
</comment>
<dbReference type="Gene3D" id="3.40.30.10">
    <property type="entry name" value="Glutaredoxin"/>
    <property type="match status" value="1"/>
</dbReference>
<sequence>MTKTLYVFTRSVWASVAELAVAELGYKEGEVTFKSINLVESENLAPSFLKINPNGTLPTLESDGQVYKSTAEVTAALVKDAPIKVKPGSEIIETIHDAKYDPNFALFLARNDTELAFKRNANGGFFEVYVNKRKAVLDRLSADPEAEALKAFYEPKKTENDGLLALFTGKASEEHKAGFFASSQAHFDRVKGAVFEVLPGFLPDSGFIDGEAPGDDDFHVVGWLTRIAASTGATSADDGLATMEAAYGAPVPAKVATYWGRMDRRTAQLEEPMDFTSGVTHTCVTKKIDNFS</sequence>
<keyword evidence="3" id="KW-1185">Reference proteome</keyword>
<gene>
    <name evidence="2" type="ORF">MVEN_01906900</name>
</gene>
<dbReference type="AlphaFoldDB" id="A0A8H7CKW2"/>
<accession>A0A8H7CKW2</accession>
<name>A0A8H7CKW2_9AGAR</name>
<dbReference type="Pfam" id="PF13417">
    <property type="entry name" value="GST_N_3"/>
    <property type="match status" value="1"/>
</dbReference>
<dbReference type="Proteomes" id="UP000620124">
    <property type="component" value="Unassembled WGS sequence"/>
</dbReference>
<proteinExistence type="predicted"/>
<dbReference type="OrthoDB" id="412788at2759"/>
<evidence type="ECO:0000313" key="2">
    <source>
        <dbReference type="EMBL" id="KAF7339896.1"/>
    </source>
</evidence>
<protein>
    <submittedName>
        <fullName evidence="2">GST N-terminal domain-containing protein</fullName>
    </submittedName>
</protein>
<dbReference type="SUPFAM" id="SSF52833">
    <property type="entry name" value="Thioredoxin-like"/>
    <property type="match status" value="1"/>
</dbReference>
<reference evidence="2" key="1">
    <citation type="submission" date="2020-05" db="EMBL/GenBank/DDBJ databases">
        <title>Mycena genomes resolve the evolution of fungal bioluminescence.</title>
        <authorList>
            <person name="Tsai I.J."/>
        </authorList>
    </citation>
    <scope>NUCLEOTIDE SEQUENCE</scope>
    <source>
        <strain evidence="2">CCC161011</strain>
    </source>
</reference>
<organism evidence="2 3">
    <name type="scientific">Mycena venus</name>
    <dbReference type="NCBI Taxonomy" id="2733690"/>
    <lineage>
        <taxon>Eukaryota</taxon>
        <taxon>Fungi</taxon>
        <taxon>Dikarya</taxon>
        <taxon>Basidiomycota</taxon>
        <taxon>Agaricomycotina</taxon>
        <taxon>Agaricomycetes</taxon>
        <taxon>Agaricomycetidae</taxon>
        <taxon>Agaricales</taxon>
        <taxon>Marasmiineae</taxon>
        <taxon>Mycenaceae</taxon>
        <taxon>Mycena</taxon>
    </lineage>
</organism>
<feature type="domain" description="GST N-terminal" evidence="1">
    <location>
        <begin position="1"/>
        <end position="88"/>
    </location>
</feature>
<dbReference type="InterPro" id="IPR036249">
    <property type="entry name" value="Thioredoxin-like_sf"/>
</dbReference>
<evidence type="ECO:0000259" key="1">
    <source>
        <dbReference type="PROSITE" id="PS50404"/>
    </source>
</evidence>
<dbReference type="InterPro" id="IPR004045">
    <property type="entry name" value="Glutathione_S-Trfase_N"/>
</dbReference>